<dbReference type="Proteomes" id="UP000355989">
    <property type="component" value="Unassembled WGS sequence"/>
</dbReference>
<sequence length="101" mass="11533">MKSQQTFMVEVTFYSNARKTVPEAGYRPHFVMELDEEREYLGVEIYDIEVDALDSAGYAMCSFLYEQEGVGYSKIRPNKSFKVMEGASVVGRGKIIKFPID</sequence>
<accession>A0A3T1HES7</accession>
<dbReference type="EMBL" id="AABEVT010000001">
    <property type="protein sequence ID" value="EAH0250933.1"/>
    <property type="molecule type" value="Genomic_DNA"/>
</dbReference>
<dbReference type="RefSeq" id="WP_003733794.1">
    <property type="nucleotide sequence ID" value="NZ_BAAFVG010000014.1"/>
</dbReference>
<dbReference type="EMBL" id="AAAQOE010000001">
    <property type="protein sequence ID" value="EAE1094979.1"/>
    <property type="molecule type" value="Genomic_DNA"/>
</dbReference>
<organism evidence="2 4">
    <name type="scientific">Listeria monocytogenes</name>
    <dbReference type="NCBI Taxonomy" id="1639"/>
    <lineage>
        <taxon>Bacteria</taxon>
        <taxon>Bacillati</taxon>
        <taxon>Bacillota</taxon>
        <taxon>Bacilli</taxon>
        <taxon>Bacillales</taxon>
        <taxon>Listeriaceae</taxon>
        <taxon>Listeria</taxon>
    </lineage>
</organism>
<dbReference type="Proteomes" id="UP000566597">
    <property type="component" value="Unassembled WGS sequence"/>
</dbReference>
<evidence type="ECO:0000313" key="3">
    <source>
        <dbReference type="Proteomes" id="UP000355989"/>
    </source>
</evidence>
<name>A0A3T1HES7_LISMN</name>
<protein>
    <submittedName>
        <fullName evidence="2">Uncharacterized protein</fullName>
    </submittedName>
</protein>
<evidence type="ECO:0000313" key="2">
    <source>
        <dbReference type="EMBL" id="EAH0250933.1"/>
    </source>
</evidence>
<dbReference type="AlphaFoldDB" id="A0A3T1HES7"/>
<reference evidence="2 4" key="2">
    <citation type="submission" date="2019-04" db="EMBL/GenBank/DDBJ databases">
        <authorList>
            <person name="Ashton P.M."/>
            <person name="Dallman T."/>
            <person name="Nair S."/>
            <person name="De Pinna E."/>
            <person name="Peters T."/>
            <person name="Grant K."/>
        </authorList>
    </citation>
    <scope>NUCLEOTIDE SEQUENCE [LARGE SCALE GENOMIC DNA]</scope>
    <source>
        <strain evidence="2 4">406731</strain>
    </source>
</reference>
<gene>
    <name evidence="1" type="ORF">APD94_03320</name>
    <name evidence="2" type="ORF">D4U23_00870</name>
</gene>
<evidence type="ECO:0000313" key="1">
    <source>
        <dbReference type="EMBL" id="EAE1094979.1"/>
    </source>
</evidence>
<comment type="caution">
    <text evidence="2">The sequence shown here is derived from an EMBL/GenBank/DDBJ whole genome shotgun (WGS) entry which is preliminary data.</text>
</comment>
<reference evidence="1 3" key="1">
    <citation type="submission" date="2018-06" db="EMBL/GenBank/DDBJ databases">
        <authorList>
            <consortium name="GenomeTrakr: Next Generation Sequencing Network for Food Pathogen Tracability"/>
        </authorList>
    </citation>
    <scope>NUCLEOTIDE SEQUENCE [LARGE SCALE GENOMIC DNA]</scope>
    <source>
        <strain evidence="1 3">FLAG-78586</strain>
    </source>
</reference>
<evidence type="ECO:0000313" key="4">
    <source>
        <dbReference type="Proteomes" id="UP000566597"/>
    </source>
</evidence>
<proteinExistence type="predicted"/>